<name>A0A8H2ZQR6_9HELO</name>
<evidence type="ECO:0000313" key="2">
    <source>
        <dbReference type="Proteomes" id="UP000624404"/>
    </source>
</evidence>
<organism evidence="1 2">
    <name type="scientific">Sclerotinia trifoliorum</name>
    <dbReference type="NCBI Taxonomy" id="28548"/>
    <lineage>
        <taxon>Eukaryota</taxon>
        <taxon>Fungi</taxon>
        <taxon>Dikarya</taxon>
        <taxon>Ascomycota</taxon>
        <taxon>Pezizomycotina</taxon>
        <taxon>Leotiomycetes</taxon>
        <taxon>Helotiales</taxon>
        <taxon>Sclerotiniaceae</taxon>
        <taxon>Sclerotinia</taxon>
    </lineage>
</organism>
<gene>
    <name evidence="1" type="ORF">SCLTRI_LOCUS4943</name>
</gene>
<sequence>MHETSLGYNQGDSTSVAGVFSTIEDATNCIKRIVSEEYEGLVTEDEDTVEITERNGLLRWYNNDNGEGDMASLYVESICYERQAPKSRENGVRMQARVAGWRMEKKGRNGLKMYFAAVIRWYYL</sequence>
<dbReference type="AlphaFoldDB" id="A0A8H2ZQR6"/>
<dbReference type="EMBL" id="CAJHIA010000014">
    <property type="protein sequence ID" value="CAD6445151.1"/>
    <property type="molecule type" value="Genomic_DNA"/>
</dbReference>
<accession>A0A8H2ZQR6</accession>
<protein>
    <submittedName>
        <fullName evidence="1">C3e7eecc-5ec9-41ca-870e-4a2da35b5b85-CDS</fullName>
    </submittedName>
</protein>
<dbReference type="OrthoDB" id="3535214at2759"/>
<keyword evidence="2" id="KW-1185">Reference proteome</keyword>
<evidence type="ECO:0000313" key="1">
    <source>
        <dbReference type="EMBL" id="CAD6445151.1"/>
    </source>
</evidence>
<proteinExistence type="predicted"/>
<comment type="caution">
    <text evidence="1">The sequence shown here is derived from an EMBL/GenBank/DDBJ whole genome shotgun (WGS) entry which is preliminary data.</text>
</comment>
<dbReference type="Proteomes" id="UP000624404">
    <property type="component" value="Unassembled WGS sequence"/>
</dbReference>
<reference evidence="1" key="1">
    <citation type="submission" date="2020-10" db="EMBL/GenBank/DDBJ databases">
        <authorList>
            <person name="Kusch S."/>
        </authorList>
    </citation>
    <scope>NUCLEOTIDE SEQUENCE</scope>
    <source>
        <strain evidence="1">SwB9</strain>
    </source>
</reference>